<feature type="non-terminal residue" evidence="3">
    <location>
        <position position="143"/>
    </location>
</feature>
<feature type="transmembrane region" description="Helical" evidence="2">
    <location>
        <begin position="6"/>
        <end position="23"/>
    </location>
</feature>
<proteinExistence type="predicted"/>
<keyword evidence="2" id="KW-0472">Membrane</keyword>
<feature type="compositionally biased region" description="Gly residues" evidence="1">
    <location>
        <begin position="50"/>
        <end position="61"/>
    </location>
</feature>
<accession>A6KK66</accession>
<dbReference type="AlphaFoldDB" id="A6KK66"/>
<evidence type="ECO:0000313" key="3">
    <source>
        <dbReference type="EMBL" id="EDL88644.1"/>
    </source>
</evidence>
<name>A6KK66_RAT</name>
<gene>
    <name evidence="3" type="primary">RGD1311800</name>
    <name evidence="3" type="ORF">rCG_60437</name>
</gene>
<protein>
    <submittedName>
        <fullName evidence="3">Similar to genethonin 1, isoform CRA_a</fullName>
    </submittedName>
</protein>
<organism evidence="3 4">
    <name type="scientific">Rattus norvegicus</name>
    <name type="common">Rat</name>
    <dbReference type="NCBI Taxonomy" id="10116"/>
    <lineage>
        <taxon>Eukaryota</taxon>
        <taxon>Metazoa</taxon>
        <taxon>Chordata</taxon>
        <taxon>Craniata</taxon>
        <taxon>Vertebrata</taxon>
        <taxon>Euteleostomi</taxon>
        <taxon>Mammalia</taxon>
        <taxon>Eutheria</taxon>
        <taxon>Euarchontoglires</taxon>
        <taxon>Glires</taxon>
        <taxon>Rodentia</taxon>
        <taxon>Myomorpha</taxon>
        <taxon>Muroidea</taxon>
        <taxon>Muridae</taxon>
        <taxon>Murinae</taxon>
        <taxon>Rattus</taxon>
    </lineage>
</organism>
<evidence type="ECO:0000313" key="4">
    <source>
        <dbReference type="Proteomes" id="UP000234681"/>
    </source>
</evidence>
<keyword evidence="2" id="KW-1133">Transmembrane helix</keyword>
<dbReference type="Proteomes" id="UP000234681">
    <property type="component" value="Chromosome 14"/>
</dbReference>
<keyword evidence="2" id="KW-0812">Transmembrane</keyword>
<dbReference type="EMBL" id="CH474060">
    <property type="protein sequence ID" value="EDL88644.1"/>
    <property type="molecule type" value="Genomic_DNA"/>
</dbReference>
<sequence length="143" mass="14609">MGAVWSALLVGGGLAGALILWLLRGDSGAPGKDGGAEPLKDAPPGEAAAPGGGPGGGGSGGLSPEPSDRELVSKAEPSGLTLDTCQHGLDCGRLCNLPFHSLSWCSLGLLSLILIVGSTRVLLEQEWECANRYKQGLELHLER</sequence>
<reference evidence="3 4" key="1">
    <citation type="submission" date="2005-09" db="EMBL/GenBank/DDBJ databases">
        <authorList>
            <person name="Mural R.J."/>
            <person name="Li P.W."/>
            <person name="Adams M.D."/>
            <person name="Amanatides P.G."/>
            <person name="Baden-Tillson H."/>
            <person name="Barnstead M."/>
            <person name="Chin S.H."/>
            <person name="Dew I."/>
            <person name="Evans C.A."/>
            <person name="Ferriera S."/>
            <person name="Flanigan M."/>
            <person name="Fosler C."/>
            <person name="Glodek A."/>
            <person name="Gu Z."/>
            <person name="Holt R.A."/>
            <person name="Jennings D."/>
            <person name="Kraft C.L."/>
            <person name="Lu F."/>
            <person name="Nguyen T."/>
            <person name="Nusskern D.R."/>
            <person name="Pfannkoch C.M."/>
            <person name="Sitter C."/>
            <person name="Sutton G.G."/>
            <person name="Venter J.C."/>
            <person name="Wang Z."/>
            <person name="Woodage T."/>
            <person name="Zheng X.H."/>
            <person name="Zhong F."/>
        </authorList>
    </citation>
    <scope>NUCLEOTIDE SEQUENCE [LARGE SCALE GENOMIC DNA]</scope>
    <source>
        <strain>BN</strain>
        <strain evidence="4">Sprague-Dawley</strain>
    </source>
</reference>
<evidence type="ECO:0000256" key="1">
    <source>
        <dbReference type="SAM" id="MobiDB-lite"/>
    </source>
</evidence>
<feature type="region of interest" description="Disordered" evidence="1">
    <location>
        <begin position="31"/>
        <end position="75"/>
    </location>
</feature>
<evidence type="ECO:0000256" key="2">
    <source>
        <dbReference type="SAM" id="Phobius"/>
    </source>
</evidence>